<evidence type="ECO:0000256" key="1">
    <source>
        <dbReference type="ARBA" id="ARBA00005104"/>
    </source>
</evidence>
<dbReference type="GO" id="GO:0008703">
    <property type="term" value="F:5-amino-6-(5-phosphoribosylamino)uracil reductase activity"/>
    <property type="evidence" value="ECO:0007669"/>
    <property type="project" value="InterPro"/>
</dbReference>
<evidence type="ECO:0000313" key="10">
    <source>
        <dbReference type="Proteomes" id="UP000435112"/>
    </source>
</evidence>
<dbReference type="Proteomes" id="UP000429607">
    <property type="component" value="Unassembled WGS sequence"/>
</dbReference>
<dbReference type="Proteomes" id="UP000434957">
    <property type="component" value="Unassembled WGS sequence"/>
</dbReference>
<dbReference type="EMBL" id="QXFU01000086">
    <property type="protein sequence ID" value="KAE9044903.1"/>
    <property type="molecule type" value="Genomic_DNA"/>
</dbReference>
<name>A0A6A3NUS5_9STRA</name>
<protein>
    <recommendedName>
        <fullName evidence="4">Bacterial bifunctional deaminase-reductase C-terminal domain-containing protein</fullName>
    </recommendedName>
</protein>
<sequence>MTDAALQDIRRLVCETQEEWRRTNAQNEEASTPFVTLTYAQSIDGSLTAERGKPTLLSGAASMKMTHMLRTVHDGILVGVGTVLADNPSLNSRLVEGSNPQPIIIDTHLRCPAGIKLFTLPTCEKPIIMYGRGSQDPEILKRKQALEALGARVFECDTVRGDDGRDHIDLSDAFRVVKQNGINSIMVEGGAAILTSCLQEAAQRHFLDFVVVTVAPTFIGGLRAVSGLLAPSSAPTCTFPRLQQPSYHVLGEDLVILGRLNH</sequence>
<comment type="caution">
    <text evidence="5">The sequence shown here is derived from an EMBL/GenBank/DDBJ whole genome shotgun (WGS) entry which is preliminary data.</text>
</comment>
<evidence type="ECO:0000313" key="6">
    <source>
        <dbReference type="EMBL" id="KAE9047248.1"/>
    </source>
</evidence>
<keyword evidence="3" id="KW-0560">Oxidoreductase</keyword>
<dbReference type="PANTHER" id="PTHR38011">
    <property type="entry name" value="DIHYDROFOLATE REDUCTASE FAMILY PROTEIN (AFU_ORTHOLOGUE AFUA_8G06820)"/>
    <property type="match status" value="1"/>
</dbReference>
<dbReference type="Proteomes" id="UP000435112">
    <property type="component" value="Unassembled WGS sequence"/>
</dbReference>
<proteinExistence type="predicted"/>
<dbReference type="PANTHER" id="PTHR38011:SF7">
    <property type="entry name" value="2,5-DIAMINO-6-RIBOSYLAMINO-4(3H)-PYRIMIDINONE 5'-PHOSPHATE REDUCTASE"/>
    <property type="match status" value="1"/>
</dbReference>
<dbReference type="GO" id="GO:0009231">
    <property type="term" value="P:riboflavin biosynthetic process"/>
    <property type="evidence" value="ECO:0007669"/>
    <property type="project" value="InterPro"/>
</dbReference>
<comment type="pathway">
    <text evidence="1">Cofactor biosynthesis; riboflavin biosynthesis.</text>
</comment>
<keyword evidence="2" id="KW-0521">NADP</keyword>
<dbReference type="EMBL" id="QXFT01000083">
    <property type="protein sequence ID" value="KAE9355912.1"/>
    <property type="molecule type" value="Genomic_DNA"/>
</dbReference>
<dbReference type="SUPFAM" id="SSF53597">
    <property type="entry name" value="Dihydrofolate reductase-like"/>
    <property type="match status" value="1"/>
</dbReference>
<evidence type="ECO:0000313" key="8">
    <source>
        <dbReference type="Proteomes" id="UP000429607"/>
    </source>
</evidence>
<dbReference type="OrthoDB" id="5432at2759"/>
<gene>
    <name evidence="6" type="ORF">PR001_g4284</name>
    <name evidence="5" type="ORF">PR002_g2524</name>
    <name evidence="7" type="ORF">PR003_g2605</name>
</gene>
<evidence type="ECO:0000313" key="7">
    <source>
        <dbReference type="EMBL" id="KAE9355912.1"/>
    </source>
</evidence>
<evidence type="ECO:0000313" key="9">
    <source>
        <dbReference type="Proteomes" id="UP000434957"/>
    </source>
</evidence>
<dbReference type="AlphaFoldDB" id="A0A6A3NUS5"/>
<dbReference type="Pfam" id="PF01872">
    <property type="entry name" value="RibD_C"/>
    <property type="match status" value="1"/>
</dbReference>
<evidence type="ECO:0000256" key="2">
    <source>
        <dbReference type="ARBA" id="ARBA00022857"/>
    </source>
</evidence>
<dbReference type="InterPro" id="IPR024072">
    <property type="entry name" value="DHFR-like_dom_sf"/>
</dbReference>
<dbReference type="Gene3D" id="3.40.430.10">
    <property type="entry name" value="Dihydrofolate Reductase, subunit A"/>
    <property type="match status" value="1"/>
</dbReference>
<keyword evidence="9" id="KW-1185">Reference proteome</keyword>
<evidence type="ECO:0000256" key="3">
    <source>
        <dbReference type="ARBA" id="ARBA00023002"/>
    </source>
</evidence>
<dbReference type="EMBL" id="QXFV01000172">
    <property type="protein sequence ID" value="KAE9047248.1"/>
    <property type="molecule type" value="Genomic_DNA"/>
</dbReference>
<accession>A0A6A3NUS5</accession>
<organism evidence="5 10">
    <name type="scientific">Phytophthora rubi</name>
    <dbReference type="NCBI Taxonomy" id="129364"/>
    <lineage>
        <taxon>Eukaryota</taxon>
        <taxon>Sar</taxon>
        <taxon>Stramenopiles</taxon>
        <taxon>Oomycota</taxon>
        <taxon>Peronosporomycetes</taxon>
        <taxon>Peronosporales</taxon>
        <taxon>Peronosporaceae</taxon>
        <taxon>Phytophthora</taxon>
    </lineage>
</organism>
<dbReference type="InterPro" id="IPR050765">
    <property type="entry name" value="Riboflavin_Biosynth_HTPR"/>
</dbReference>
<evidence type="ECO:0000259" key="4">
    <source>
        <dbReference type="Pfam" id="PF01872"/>
    </source>
</evidence>
<dbReference type="InterPro" id="IPR002734">
    <property type="entry name" value="RibDG_C"/>
</dbReference>
<evidence type="ECO:0000313" key="5">
    <source>
        <dbReference type="EMBL" id="KAE9044903.1"/>
    </source>
</evidence>
<feature type="domain" description="Bacterial bifunctional deaminase-reductase C-terminal" evidence="4">
    <location>
        <begin position="33"/>
        <end position="255"/>
    </location>
</feature>
<reference evidence="8 10" key="1">
    <citation type="submission" date="2018-09" db="EMBL/GenBank/DDBJ databases">
        <title>Genomic investigation of the strawberry pathogen Phytophthora fragariae indicates pathogenicity is determined by transcriptional variation in three key races.</title>
        <authorList>
            <person name="Adams T.M."/>
            <person name="Armitage A.D."/>
            <person name="Sobczyk M.K."/>
            <person name="Bates H.J."/>
            <person name="Dunwell J.M."/>
            <person name="Nellist C.F."/>
            <person name="Harrison R.J."/>
        </authorList>
    </citation>
    <scope>NUCLEOTIDE SEQUENCE [LARGE SCALE GENOMIC DNA]</scope>
    <source>
        <strain evidence="6 8">SCRP249</strain>
        <strain evidence="5 10">SCRP324</strain>
        <strain evidence="7 9">SCRP333</strain>
    </source>
</reference>